<feature type="transmembrane region" description="Helical" evidence="1">
    <location>
        <begin position="155"/>
        <end position="177"/>
    </location>
</feature>
<evidence type="ECO:0000313" key="3">
    <source>
        <dbReference type="Proteomes" id="UP000065807"/>
    </source>
</evidence>
<keyword evidence="3" id="KW-1185">Reference proteome</keyword>
<dbReference type="NCBIfam" id="TIGR04112">
    <property type="entry name" value="seleno_YedE"/>
    <property type="match status" value="1"/>
</dbReference>
<feature type="transmembrane region" description="Helical" evidence="1">
    <location>
        <begin position="9"/>
        <end position="27"/>
    </location>
</feature>
<dbReference type="InterPro" id="IPR007272">
    <property type="entry name" value="Sulf_transp_TsuA/YedE"/>
</dbReference>
<dbReference type="EMBL" id="AP014924">
    <property type="protein sequence ID" value="BAS26227.1"/>
    <property type="molecule type" value="Genomic_DNA"/>
</dbReference>
<dbReference type="Pfam" id="PF04143">
    <property type="entry name" value="Sulf_transp"/>
    <property type="match status" value="1"/>
</dbReference>
<organism evidence="2 3">
    <name type="scientific">Limnochorda pilosa</name>
    <dbReference type="NCBI Taxonomy" id="1555112"/>
    <lineage>
        <taxon>Bacteria</taxon>
        <taxon>Bacillati</taxon>
        <taxon>Bacillota</taxon>
        <taxon>Limnochordia</taxon>
        <taxon>Limnochordales</taxon>
        <taxon>Limnochordaceae</taxon>
        <taxon>Limnochorda</taxon>
    </lineage>
</organism>
<feature type="transmembrane region" description="Helical" evidence="1">
    <location>
        <begin position="341"/>
        <end position="359"/>
    </location>
</feature>
<feature type="transmembrane region" description="Helical" evidence="1">
    <location>
        <begin position="60"/>
        <end position="79"/>
    </location>
</feature>
<dbReference type="AlphaFoldDB" id="A0A0K2SGS5"/>
<feature type="transmembrane region" description="Helical" evidence="1">
    <location>
        <begin position="310"/>
        <end position="329"/>
    </location>
</feature>
<accession>A0A0K2SGS5</accession>
<reference evidence="3" key="2">
    <citation type="journal article" date="2016" name="Int. J. Syst. Evol. Microbiol.">
        <title>Complete genome sequence and cell structure of Limnochorda pilosa, a Gram-negative spore-former within the phylum Firmicutes.</title>
        <authorList>
            <person name="Watanabe M."/>
            <person name="Kojima H."/>
            <person name="Fukui M."/>
        </authorList>
    </citation>
    <scope>NUCLEOTIDE SEQUENCE [LARGE SCALE GENOMIC DNA]</scope>
    <source>
        <strain evidence="3">HC45</strain>
    </source>
</reference>
<name>A0A0K2SGS5_LIMPI</name>
<evidence type="ECO:0000313" key="2">
    <source>
        <dbReference type="EMBL" id="BAS26227.1"/>
    </source>
</evidence>
<feature type="transmembrane region" description="Helical" evidence="1">
    <location>
        <begin position="277"/>
        <end position="298"/>
    </location>
</feature>
<evidence type="ECO:0000256" key="1">
    <source>
        <dbReference type="SAM" id="Phobius"/>
    </source>
</evidence>
<dbReference type="InterPro" id="IPR026366">
    <property type="entry name" value="Seleno_YedE"/>
</dbReference>
<gene>
    <name evidence="2" type="ORF">LIP_0370</name>
</gene>
<dbReference type="KEGG" id="lpil:LIP_0370"/>
<feature type="transmembrane region" description="Helical" evidence="1">
    <location>
        <begin position="91"/>
        <end position="114"/>
    </location>
</feature>
<dbReference type="PATRIC" id="fig|1555112.3.peg.387"/>
<keyword evidence="1" id="KW-0472">Membrane</keyword>
<reference evidence="3" key="1">
    <citation type="submission" date="2015-07" db="EMBL/GenBank/DDBJ databases">
        <title>Complete genome sequence and phylogenetic analysis of Limnochorda pilosa.</title>
        <authorList>
            <person name="Watanabe M."/>
            <person name="Kojima H."/>
            <person name="Fukui M."/>
        </authorList>
    </citation>
    <scope>NUCLEOTIDE SEQUENCE [LARGE SCALE GENOMIC DNA]</scope>
    <source>
        <strain evidence="3">HC45</strain>
    </source>
</reference>
<sequence>MKKYLTEMLTWPVLTGLVVGVLAPVLVKLGNPHNMGVCVACFTRDIAGALGFHRTGSVQYLRPEIMGIVLGSLAAGLVFREFRPRTGSAPLVRFVLGFFAMIGALVFLGCPWRAYLRLSGGDWNALYGILGLAAGIGAGVGFLKSGFSLGRSRPAAPALGWMMPAIMVGLLLLAVLAPQSGLAADGSPTGPVFFSTQGPGSQHAPWLSSLGVGLLLGFLAQRSRFCTVGALRDVMLFRETHLLGGIVALMAAAFVTNVVLGEFHAGFENQPVAHSNVLWNVGGMVLAGLAFTLAGGCPGRQLILSGEGDGDAALFVLGMLAGAGAAHNFNMASSPAGPGAYGPAATLVGLVICTVLGFTMREVPEQRASATGWGAASQVSK</sequence>
<protein>
    <submittedName>
        <fullName evidence="2">Membrane protein</fullName>
    </submittedName>
</protein>
<dbReference type="Proteomes" id="UP000065807">
    <property type="component" value="Chromosome"/>
</dbReference>
<keyword evidence="1" id="KW-1133">Transmembrane helix</keyword>
<feature type="transmembrane region" description="Helical" evidence="1">
    <location>
        <begin position="242"/>
        <end position="265"/>
    </location>
</feature>
<proteinExistence type="predicted"/>
<feature type="transmembrane region" description="Helical" evidence="1">
    <location>
        <begin position="203"/>
        <end position="221"/>
    </location>
</feature>
<feature type="transmembrane region" description="Helical" evidence="1">
    <location>
        <begin position="126"/>
        <end position="143"/>
    </location>
</feature>
<dbReference type="STRING" id="1555112.LIP_0370"/>
<keyword evidence="1" id="KW-0812">Transmembrane</keyword>